<reference evidence="10 11" key="1">
    <citation type="submission" date="2015-01" db="EMBL/GenBank/DDBJ databases">
        <title>The Genome Sequence of Cladophialophora immunda CBS83496.</title>
        <authorList>
            <consortium name="The Broad Institute Genomics Platform"/>
            <person name="Cuomo C."/>
            <person name="de Hoog S."/>
            <person name="Gorbushina A."/>
            <person name="Stielow B."/>
            <person name="Teixiera M."/>
            <person name="Abouelleil A."/>
            <person name="Chapman S.B."/>
            <person name="Priest M."/>
            <person name="Young S.K."/>
            <person name="Wortman J."/>
            <person name="Nusbaum C."/>
            <person name="Birren B."/>
        </authorList>
    </citation>
    <scope>NUCLEOTIDE SEQUENCE [LARGE SCALE GENOMIC DNA]</scope>
    <source>
        <strain evidence="10 11">CBS 83496</strain>
    </source>
</reference>
<dbReference type="PRINTS" id="PR00171">
    <property type="entry name" value="SUGRTRNSPORT"/>
</dbReference>
<evidence type="ECO:0000313" key="10">
    <source>
        <dbReference type="EMBL" id="KIW23824.1"/>
    </source>
</evidence>
<gene>
    <name evidence="10" type="ORF">PV07_11994</name>
</gene>
<evidence type="ECO:0000256" key="2">
    <source>
        <dbReference type="ARBA" id="ARBA00010992"/>
    </source>
</evidence>
<evidence type="ECO:0000256" key="7">
    <source>
        <dbReference type="RuleBase" id="RU003346"/>
    </source>
</evidence>
<feature type="transmembrane region" description="Helical" evidence="8">
    <location>
        <begin position="125"/>
        <end position="141"/>
    </location>
</feature>
<dbReference type="GO" id="GO:0022857">
    <property type="term" value="F:transmembrane transporter activity"/>
    <property type="evidence" value="ECO:0007669"/>
    <property type="project" value="InterPro"/>
</dbReference>
<feature type="domain" description="Major facilitator superfamily (MFS) profile" evidence="9">
    <location>
        <begin position="87"/>
        <end position="519"/>
    </location>
</feature>
<evidence type="ECO:0000256" key="3">
    <source>
        <dbReference type="ARBA" id="ARBA00022448"/>
    </source>
</evidence>
<dbReference type="PANTHER" id="PTHR48020">
    <property type="entry name" value="PROTON MYO-INOSITOL COTRANSPORTER"/>
    <property type="match status" value="1"/>
</dbReference>
<dbReference type="PANTHER" id="PTHR48020:SF9">
    <property type="entry name" value="MAJOR FACILITATOR SUPERFAMILY (MFS) PROFILE DOMAIN-CONTAINING PROTEIN"/>
    <property type="match status" value="1"/>
</dbReference>
<evidence type="ECO:0000256" key="5">
    <source>
        <dbReference type="ARBA" id="ARBA00022989"/>
    </source>
</evidence>
<dbReference type="GO" id="GO:0015798">
    <property type="term" value="P:myo-inositol transport"/>
    <property type="evidence" value="ECO:0007669"/>
    <property type="project" value="UniProtKB-ARBA"/>
</dbReference>
<dbReference type="PROSITE" id="PS50850">
    <property type="entry name" value="MFS"/>
    <property type="match status" value="1"/>
</dbReference>
<evidence type="ECO:0000256" key="4">
    <source>
        <dbReference type="ARBA" id="ARBA00022692"/>
    </source>
</evidence>
<proteinExistence type="inferred from homology"/>
<feature type="transmembrane region" description="Helical" evidence="8">
    <location>
        <begin position="86"/>
        <end position="105"/>
    </location>
</feature>
<dbReference type="Proteomes" id="UP000054466">
    <property type="component" value="Unassembled WGS sequence"/>
</dbReference>
<feature type="transmembrane region" description="Helical" evidence="8">
    <location>
        <begin position="430"/>
        <end position="451"/>
    </location>
</feature>
<keyword evidence="6 8" id="KW-0472">Membrane</keyword>
<dbReference type="VEuPathDB" id="FungiDB:PV07_11994"/>
<comment type="similarity">
    <text evidence="2 7">Belongs to the major facilitator superfamily. Sugar transporter (TC 2.A.1.1) family.</text>
</comment>
<evidence type="ECO:0000256" key="8">
    <source>
        <dbReference type="SAM" id="Phobius"/>
    </source>
</evidence>
<dbReference type="InterPro" id="IPR050814">
    <property type="entry name" value="Myo-inositol_Transporter"/>
</dbReference>
<dbReference type="GO" id="GO:0015791">
    <property type="term" value="P:polyol transmembrane transport"/>
    <property type="evidence" value="ECO:0007669"/>
    <property type="project" value="UniProtKB-ARBA"/>
</dbReference>
<dbReference type="OrthoDB" id="6339427at2759"/>
<keyword evidence="5 8" id="KW-1133">Transmembrane helix</keyword>
<feature type="transmembrane region" description="Helical" evidence="8">
    <location>
        <begin position="463"/>
        <end position="481"/>
    </location>
</feature>
<feature type="transmembrane region" description="Helical" evidence="8">
    <location>
        <begin position="367"/>
        <end position="389"/>
    </location>
</feature>
<feature type="transmembrane region" description="Helical" evidence="8">
    <location>
        <begin position="396"/>
        <end position="418"/>
    </location>
</feature>
<sequence>MSDKKDMERQVHIEEDVELSNPDHVKGELPPVRGEVHAMEIVRSGGEEVDLHINELEIQLAARNVDDDSGWSKFLSFHNPDNFTKFLAAFACIGGLLCGIDQSLISGANLFMPSALNLTADQASLVNASVALGGMAGSLSLSPINELLGRRKAIMVSCLLYTIGAALEAGAMNFGMMVSGRLVLGMGIGIEVATVPIYVAETVPRKHRGNLVSLYQFNITLGEVLGFAVAAMFISVKGNWRYILGSSLVFSTILFVGMIFLPESPRYLMHKGHPLDAFRVWKLVRDIRQREAKDEFFVMMFSVREEAAGNRNRGKFAWTDYLTVARCRRAMIYSLVMGALGQLTGINAVMYYMAVLFSKVGFDAKDSVFMSLVGGGTLMLGVIPAIIFMERRGRRFWAITMVPCFFVGLLIIGLGYLIPLSHTGAAQGIYITGLVIYMFFFGPYATLSWIIPSEVYPTYLRSYGMTVYTTIAFVWIFVVTYNFSQMLEAMTKIGLTLGFYGGIAVIGWFYQIFFMPETHNKTLEEIDLVFQKPTIEIVKENARNSWETAKDLAHFRLRKVFLTRS</sequence>
<feature type="transmembrane region" description="Helical" evidence="8">
    <location>
        <begin position="153"/>
        <end position="176"/>
    </location>
</feature>
<dbReference type="GeneID" id="27351188"/>
<dbReference type="InterPro" id="IPR005828">
    <property type="entry name" value="MFS_sugar_transport-like"/>
</dbReference>
<name>A0A0D2CJR9_9EURO</name>
<evidence type="ECO:0000256" key="1">
    <source>
        <dbReference type="ARBA" id="ARBA00004141"/>
    </source>
</evidence>
<keyword evidence="3 7" id="KW-0813">Transport</keyword>
<dbReference type="InterPro" id="IPR003663">
    <property type="entry name" value="Sugar/inositol_transpt"/>
</dbReference>
<dbReference type="InterPro" id="IPR036259">
    <property type="entry name" value="MFS_trans_sf"/>
</dbReference>
<dbReference type="RefSeq" id="XP_016244040.1">
    <property type="nucleotide sequence ID" value="XM_016399478.1"/>
</dbReference>
<dbReference type="SUPFAM" id="SSF103473">
    <property type="entry name" value="MFS general substrate transporter"/>
    <property type="match status" value="1"/>
</dbReference>
<feature type="transmembrane region" description="Helical" evidence="8">
    <location>
        <begin position="182"/>
        <end position="200"/>
    </location>
</feature>
<dbReference type="AlphaFoldDB" id="A0A0D2CJR9"/>
<dbReference type="EMBL" id="KN847046">
    <property type="protein sequence ID" value="KIW23824.1"/>
    <property type="molecule type" value="Genomic_DNA"/>
</dbReference>
<accession>A0A0D2CJR9</accession>
<evidence type="ECO:0000256" key="6">
    <source>
        <dbReference type="ARBA" id="ARBA00023136"/>
    </source>
</evidence>
<dbReference type="InterPro" id="IPR020846">
    <property type="entry name" value="MFS_dom"/>
</dbReference>
<dbReference type="GO" id="GO:0016020">
    <property type="term" value="C:membrane"/>
    <property type="evidence" value="ECO:0007669"/>
    <property type="project" value="UniProtKB-SubCell"/>
</dbReference>
<protein>
    <recommendedName>
        <fullName evidence="9">Major facilitator superfamily (MFS) profile domain-containing protein</fullName>
    </recommendedName>
</protein>
<comment type="subcellular location">
    <subcellularLocation>
        <location evidence="1">Membrane</location>
        <topology evidence="1">Multi-pass membrane protein</topology>
    </subcellularLocation>
</comment>
<dbReference type="Pfam" id="PF00083">
    <property type="entry name" value="Sugar_tr"/>
    <property type="match status" value="1"/>
</dbReference>
<dbReference type="FunFam" id="1.20.1250.20:FF:000134">
    <property type="entry name" value="MFS sugar transporter protein"/>
    <property type="match status" value="1"/>
</dbReference>
<evidence type="ECO:0000259" key="9">
    <source>
        <dbReference type="PROSITE" id="PS50850"/>
    </source>
</evidence>
<feature type="transmembrane region" description="Helical" evidence="8">
    <location>
        <begin position="240"/>
        <end position="261"/>
    </location>
</feature>
<feature type="transmembrane region" description="Helical" evidence="8">
    <location>
        <begin position="493"/>
        <end position="513"/>
    </location>
</feature>
<dbReference type="NCBIfam" id="TIGR00879">
    <property type="entry name" value="SP"/>
    <property type="match status" value="1"/>
</dbReference>
<dbReference type="HOGENOM" id="CLU_001265_30_5_1"/>
<feature type="transmembrane region" description="Helical" evidence="8">
    <location>
        <begin position="212"/>
        <end position="234"/>
    </location>
</feature>
<dbReference type="InterPro" id="IPR005829">
    <property type="entry name" value="Sugar_transporter_CS"/>
</dbReference>
<feature type="transmembrane region" description="Helical" evidence="8">
    <location>
        <begin position="332"/>
        <end position="355"/>
    </location>
</feature>
<dbReference type="Gene3D" id="1.20.1250.20">
    <property type="entry name" value="MFS general substrate transporter like domains"/>
    <property type="match status" value="1"/>
</dbReference>
<keyword evidence="11" id="KW-1185">Reference proteome</keyword>
<keyword evidence="4 8" id="KW-0812">Transmembrane</keyword>
<evidence type="ECO:0000313" key="11">
    <source>
        <dbReference type="Proteomes" id="UP000054466"/>
    </source>
</evidence>
<dbReference type="PROSITE" id="PS00217">
    <property type="entry name" value="SUGAR_TRANSPORT_2"/>
    <property type="match status" value="1"/>
</dbReference>
<organism evidence="10 11">
    <name type="scientific">Cladophialophora immunda</name>
    <dbReference type="NCBI Taxonomy" id="569365"/>
    <lineage>
        <taxon>Eukaryota</taxon>
        <taxon>Fungi</taxon>
        <taxon>Dikarya</taxon>
        <taxon>Ascomycota</taxon>
        <taxon>Pezizomycotina</taxon>
        <taxon>Eurotiomycetes</taxon>
        <taxon>Chaetothyriomycetidae</taxon>
        <taxon>Chaetothyriales</taxon>
        <taxon>Herpotrichiellaceae</taxon>
        <taxon>Cladophialophora</taxon>
    </lineage>
</organism>